<dbReference type="Pfam" id="PF01900">
    <property type="entry name" value="RNase_P_Rpp14"/>
    <property type="match status" value="1"/>
</dbReference>
<evidence type="ECO:0000256" key="4">
    <source>
        <dbReference type="ARBA" id="ARBA00023242"/>
    </source>
</evidence>
<dbReference type="PIRSF" id="PIRSF023803">
    <property type="entry name" value="Ribonuclease_P_prd"/>
    <property type="match status" value="1"/>
</dbReference>
<dbReference type="GO" id="GO:0030677">
    <property type="term" value="C:ribonuclease P complex"/>
    <property type="evidence" value="ECO:0007669"/>
    <property type="project" value="InterPro"/>
</dbReference>
<dbReference type="PANTHER" id="PTHR48414">
    <property type="entry name" value="POP5 HOMOLOG, RIBONUCLEASE P_MRP SUBUNIT"/>
    <property type="match status" value="1"/>
</dbReference>
<dbReference type="AlphaFoldDB" id="A0A4Y7LLT3"/>
<keyword evidence="2" id="KW-0698">rRNA processing</keyword>
<evidence type="ECO:0000313" key="7">
    <source>
        <dbReference type="EMBL" id="SVE70148.1"/>
    </source>
</evidence>
<evidence type="ECO:0000256" key="2">
    <source>
        <dbReference type="ARBA" id="ARBA00022552"/>
    </source>
</evidence>
<comment type="function">
    <text evidence="6">Component of ribonuclease P, a protein complex that generates mature tRNA molecules by cleaving their 5'-ends.</text>
</comment>
<evidence type="ECO:0000256" key="6">
    <source>
        <dbReference type="PIRNR" id="PIRNR023803"/>
    </source>
</evidence>
<keyword evidence="3 6" id="KW-0819">tRNA processing</keyword>
<keyword evidence="4 6" id="KW-0539">Nucleus</keyword>
<sequence>MVRFKNRYFTVEVVPENSNDPFKPKEYDIYNAVLGVTEQIHGEFGAASVKNGLDVKYFNEYTHIAVIRSRHGPHKLLGSSLPFLSRIGKRGVKLKNIYVGATMVKCFKHLQKYNQEKLNQAIKLCKTEQEKKALVEKFSKQTKD</sequence>
<evidence type="ECO:0000256" key="1">
    <source>
        <dbReference type="ARBA" id="ARBA00010800"/>
    </source>
</evidence>
<dbReference type="Gene3D" id="3.30.70.3250">
    <property type="entry name" value="Ribonuclease P, Pop5 subunit"/>
    <property type="match status" value="1"/>
</dbReference>
<dbReference type="PANTHER" id="PTHR48414:SF1">
    <property type="entry name" value="POP5 HOMOLOG, RIBONUCLEASE P_MRP SUBUNIT"/>
    <property type="match status" value="1"/>
</dbReference>
<dbReference type="InterPro" id="IPR002759">
    <property type="entry name" value="Pop5/Rpp14/Rnp2-like"/>
</dbReference>
<evidence type="ECO:0000256" key="5">
    <source>
        <dbReference type="ARBA" id="ARBA00044198"/>
    </source>
</evidence>
<reference evidence="7" key="1">
    <citation type="submission" date="2018-08" db="EMBL/GenBank/DDBJ databases">
        <authorList>
            <person name="Cornetti L."/>
        </authorList>
    </citation>
    <scope>NUCLEOTIDE SEQUENCE</scope>
    <source>
        <strain evidence="7">FI-BAL1-1</strain>
    </source>
</reference>
<dbReference type="GO" id="GO:0005730">
    <property type="term" value="C:nucleolus"/>
    <property type="evidence" value="ECO:0007669"/>
    <property type="project" value="UniProtKB-SubCell"/>
</dbReference>
<protein>
    <recommendedName>
        <fullName evidence="5 6">Ribonuclease P/MRP protein subunit POP5</fullName>
    </recommendedName>
</protein>
<dbReference type="InterPro" id="IPR016819">
    <property type="entry name" value="RNase_P/MRP_POP5"/>
</dbReference>
<dbReference type="GO" id="GO:0033204">
    <property type="term" value="F:ribonuclease P RNA binding"/>
    <property type="evidence" value="ECO:0007669"/>
    <property type="project" value="InterPro"/>
</dbReference>
<comment type="subcellular location">
    <subcellularLocation>
        <location evidence="6">Nucleus</location>
        <location evidence="6">Nucleolus</location>
    </subcellularLocation>
</comment>
<accession>A0A4Y7LLT3</accession>
<organism evidence="7">
    <name type="scientific">Eubosmina coregoni</name>
    <dbReference type="NCBI Taxonomy" id="186181"/>
    <lineage>
        <taxon>Eukaryota</taxon>
        <taxon>Metazoa</taxon>
        <taxon>Ecdysozoa</taxon>
        <taxon>Arthropoda</taxon>
        <taxon>Crustacea</taxon>
        <taxon>Branchiopoda</taxon>
        <taxon>Diplostraca</taxon>
        <taxon>Cladocera</taxon>
        <taxon>Anomopoda</taxon>
        <taxon>Bosminidae</taxon>
        <taxon>Eubosmina</taxon>
    </lineage>
</organism>
<dbReference type="SUPFAM" id="SSF160350">
    <property type="entry name" value="Rnp2-like"/>
    <property type="match status" value="1"/>
</dbReference>
<dbReference type="GO" id="GO:0001682">
    <property type="term" value="P:tRNA 5'-leader removal"/>
    <property type="evidence" value="ECO:0007669"/>
    <property type="project" value="InterPro"/>
</dbReference>
<dbReference type="InterPro" id="IPR038085">
    <property type="entry name" value="Rnp2-like_sf"/>
</dbReference>
<comment type="similarity">
    <text evidence="1 6">Belongs to the eukaryotic/archaeal RNase P protein component 2 family.</text>
</comment>
<dbReference type="EMBL" id="LR000529">
    <property type="protein sequence ID" value="SVE70148.1"/>
    <property type="molecule type" value="mRNA"/>
</dbReference>
<evidence type="ECO:0000256" key="3">
    <source>
        <dbReference type="ARBA" id="ARBA00022694"/>
    </source>
</evidence>
<dbReference type="GO" id="GO:0006364">
    <property type="term" value="P:rRNA processing"/>
    <property type="evidence" value="ECO:0007669"/>
    <property type="project" value="UniProtKB-KW"/>
</dbReference>
<name>A0A4Y7LLT3_9CRUS</name>
<proteinExistence type="evidence at transcript level"/>
<gene>
    <name evidence="7" type="primary">EOG090X0GYO</name>
</gene>